<keyword evidence="2" id="KW-0378">Hydrolase</keyword>
<dbReference type="Pfam" id="PF02682">
    <property type="entry name" value="CT_C_D"/>
    <property type="match status" value="1"/>
</dbReference>
<gene>
    <name evidence="5" type="ORF">J2S59_003618</name>
</gene>
<dbReference type="InterPro" id="IPR010016">
    <property type="entry name" value="PxpB"/>
</dbReference>
<dbReference type="GO" id="GO:0004860">
    <property type="term" value="F:protein kinase inhibitor activity"/>
    <property type="evidence" value="ECO:0007669"/>
    <property type="project" value="UniProtKB-KW"/>
</dbReference>
<name>A0ABT9NTR4_9ACTN</name>
<evidence type="ECO:0000256" key="3">
    <source>
        <dbReference type="ARBA" id="ARBA00022840"/>
    </source>
</evidence>
<keyword evidence="6" id="KW-1185">Reference proteome</keyword>
<dbReference type="InterPro" id="IPR029000">
    <property type="entry name" value="Cyclophilin-like_dom_sf"/>
</dbReference>
<evidence type="ECO:0000259" key="4">
    <source>
        <dbReference type="SMART" id="SM00796"/>
    </source>
</evidence>
<organism evidence="5 6">
    <name type="scientific">Nocardioides massiliensis</name>
    <dbReference type="NCBI Taxonomy" id="1325935"/>
    <lineage>
        <taxon>Bacteria</taxon>
        <taxon>Bacillati</taxon>
        <taxon>Actinomycetota</taxon>
        <taxon>Actinomycetes</taxon>
        <taxon>Propionibacteriales</taxon>
        <taxon>Nocardioidaceae</taxon>
        <taxon>Nocardioides</taxon>
    </lineage>
</organism>
<evidence type="ECO:0000256" key="2">
    <source>
        <dbReference type="ARBA" id="ARBA00022801"/>
    </source>
</evidence>
<dbReference type="SUPFAM" id="SSF160467">
    <property type="entry name" value="PH0987 N-terminal domain-like"/>
    <property type="match status" value="1"/>
</dbReference>
<sequence length="216" mass="22419">MSAPTFLPYGDAGVLVEVDDTAAVLRWSDALQAHRPAGVAEIVPAARTLLVVAEPGADLTELRSALGALDVPNSGAVEDAGPDAEVIEIPVHYDGPDLADVAQLTGLSEDEVVAAHTGEPWRVAFGGFAPGFGYLSGGDPRLEVPRRDEPRTRVPAGAVGLAGTSSGVYPRESPGGWQLIGTTDVALWDLDRDPPALLRQGALVQFTVAQSPGAQR</sequence>
<dbReference type="EMBL" id="JAUSQM010000001">
    <property type="protein sequence ID" value="MDP9823809.1"/>
    <property type="molecule type" value="Genomic_DNA"/>
</dbReference>
<dbReference type="SUPFAM" id="SSF50891">
    <property type="entry name" value="Cyclophilin-like"/>
    <property type="match status" value="1"/>
</dbReference>
<accession>A0ABT9NTR4</accession>
<evidence type="ECO:0000256" key="1">
    <source>
        <dbReference type="ARBA" id="ARBA00022741"/>
    </source>
</evidence>
<feature type="domain" description="Carboxyltransferase" evidence="4">
    <location>
        <begin position="4"/>
        <end position="198"/>
    </location>
</feature>
<keyword evidence="5" id="KW-0649">Protein kinase inhibitor</keyword>
<keyword evidence="1" id="KW-0547">Nucleotide-binding</keyword>
<dbReference type="Proteomes" id="UP001240447">
    <property type="component" value="Unassembled WGS sequence"/>
</dbReference>
<dbReference type="Gene3D" id="2.40.100.10">
    <property type="entry name" value="Cyclophilin-like"/>
    <property type="match status" value="1"/>
</dbReference>
<comment type="caution">
    <text evidence="5">The sequence shown here is derived from an EMBL/GenBank/DDBJ whole genome shotgun (WGS) entry which is preliminary data.</text>
</comment>
<evidence type="ECO:0000313" key="6">
    <source>
        <dbReference type="Proteomes" id="UP001240447"/>
    </source>
</evidence>
<protein>
    <submittedName>
        <fullName evidence="5">KipI family sensor histidine kinase inhibitor</fullName>
    </submittedName>
</protein>
<dbReference type="RefSeq" id="WP_068124107.1">
    <property type="nucleotide sequence ID" value="NZ_CCXJ01000688.1"/>
</dbReference>
<dbReference type="PANTHER" id="PTHR34698:SF2">
    <property type="entry name" value="5-OXOPROLINASE SUBUNIT B"/>
    <property type="match status" value="1"/>
</dbReference>
<dbReference type="PANTHER" id="PTHR34698">
    <property type="entry name" value="5-OXOPROLINASE SUBUNIT B"/>
    <property type="match status" value="1"/>
</dbReference>
<dbReference type="NCBIfam" id="TIGR00370">
    <property type="entry name" value="5-oxoprolinase subunit PxpB"/>
    <property type="match status" value="1"/>
</dbReference>
<evidence type="ECO:0000313" key="5">
    <source>
        <dbReference type="EMBL" id="MDP9823809.1"/>
    </source>
</evidence>
<dbReference type="InterPro" id="IPR003833">
    <property type="entry name" value="CT_C_D"/>
</dbReference>
<dbReference type="SMART" id="SM00796">
    <property type="entry name" value="AHS1"/>
    <property type="match status" value="1"/>
</dbReference>
<proteinExistence type="predicted"/>
<reference evidence="5 6" key="1">
    <citation type="submission" date="2023-07" db="EMBL/GenBank/DDBJ databases">
        <title>Sequencing the genomes of 1000 actinobacteria strains.</title>
        <authorList>
            <person name="Klenk H.-P."/>
        </authorList>
    </citation>
    <scope>NUCLEOTIDE SEQUENCE [LARGE SCALE GENOMIC DNA]</scope>
    <source>
        <strain evidence="5 6">GD13</strain>
    </source>
</reference>
<keyword evidence="3" id="KW-0067">ATP-binding</keyword>
<dbReference type="Gene3D" id="3.30.1360.40">
    <property type="match status" value="1"/>
</dbReference>